<keyword evidence="2" id="KW-1185">Reference proteome</keyword>
<reference evidence="1 2" key="1">
    <citation type="journal article" date="2014" name="Genome Biol. Evol.">
        <title>The genome of the myxosporean Thelohanellus kitauei shows adaptations to nutrient acquisition within its fish host.</title>
        <authorList>
            <person name="Yang Y."/>
            <person name="Xiong J."/>
            <person name="Zhou Z."/>
            <person name="Huo F."/>
            <person name="Miao W."/>
            <person name="Ran C."/>
            <person name="Liu Y."/>
            <person name="Zhang J."/>
            <person name="Feng J."/>
            <person name="Wang M."/>
            <person name="Wang M."/>
            <person name="Wang L."/>
            <person name="Yao B."/>
        </authorList>
    </citation>
    <scope>NUCLEOTIDE SEQUENCE [LARGE SCALE GENOMIC DNA]</scope>
    <source>
        <strain evidence="1">Wuqing</strain>
    </source>
</reference>
<dbReference type="AlphaFoldDB" id="A0A0C2JLR5"/>
<evidence type="ECO:0000313" key="1">
    <source>
        <dbReference type="EMBL" id="KII70323.1"/>
    </source>
</evidence>
<sequence>MDLRSYKGFTLYLDIPSRGGNLPNTYILANFSLIRSGITKVDLTHQDDQAFNDCHHSVHAFSSFNLKSEFTTDTNISCVYTREAAVDYVVEWSILFFVCSRNFLRIS</sequence>
<evidence type="ECO:0000313" key="2">
    <source>
        <dbReference type="Proteomes" id="UP000031668"/>
    </source>
</evidence>
<organism evidence="1 2">
    <name type="scientific">Thelohanellus kitauei</name>
    <name type="common">Myxosporean</name>
    <dbReference type="NCBI Taxonomy" id="669202"/>
    <lineage>
        <taxon>Eukaryota</taxon>
        <taxon>Metazoa</taxon>
        <taxon>Cnidaria</taxon>
        <taxon>Myxozoa</taxon>
        <taxon>Myxosporea</taxon>
        <taxon>Bivalvulida</taxon>
        <taxon>Platysporina</taxon>
        <taxon>Myxobolidae</taxon>
        <taxon>Thelohanellus</taxon>
    </lineage>
</organism>
<name>A0A0C2JLR5_THEKT</name>
<dbReference type="Proteomes" id="UP000031668">
    <property type="component" value="Unassembled WGS sequence"/>
</dbReference>
<accession>A0A0C2JLR5</accession>
<gene>
    <name evidence="1" type="ORF">RF11_09490</name>
</gene>
<proteinExistence type="predicted"/>
<protein>
    <submittedName>
        <fullName evidence="1">Uncharacterized protein</fullName>
    </submittedName>
</protein>
<dbReference type="EMBL" id="JWZT01002093">
    <property type="protein sequence ID" value="KII70323.1"/>
    <property type="molecule type" value="Genomic_DNA"/>
</dbReference>
<comment type="caution">
    <text evidence="1">The sequence shown here is derived from an EMBL/GenBank/DDBJ whole genome shotgun (WGS) entry which is preliminary data.</text>
</comment>